<evidence type="ECO:0008006" key="12">
    <source>
        <dbReference type="Google" id="ProtNLM"/>
    </source>
</evidence>
<feature type="domain" description="ABC3 transporter permease C-terminal" evidence="8">
    <location>
        <begin position="307"/>
        <end position="417"/>
    </location>
</feature>
<comment type="similarity">
    <text evidence="6">Belongs to the ABC-4 integral membrane protein family.</text>
</comment>
<feature type="transmembrane region" description="Helical" evidence="7">
    <location>
        <begin position="355"/>
        <end position="376"/>
    </location>
</feature>
<protein>
    <recommendedName>
        <fullName evidence="12">ABC transporter permease</fullName>
    </recommendedName>
</protein>
<dbReference type="PANTHER" id="PTHR30572:SF4">
    <property type="entry name" value="ABC TRANSPORTER PERMEASE YTRF"/>
    <property type="match status" value="1"/>
</dbReference>
<reference evidence="10 11" key="1">
    <citation type="submission" date="2014-09" db="EMBL/GenBank/DDBJ databases">
        <title>Xanthomonadaceae 3.5X direct submission.</title>
        <authorList>
            <person name="Fang T."/>
            <person name="Wang H."/>
        </authorList>
    </citation>
    <scope>NUCLEOTIDE SEQUENCE [LARGE SCALE GENOMIC DNA]</scope>
    <source>
        <strain evidence="10 11">3.5X</strain>
    </source>
</reference>
<comment type="caution">
    <text evidence="10">The sequence shown here is derived from an EMBL/GenBank/DDBJ whole genome shotgun (WGS) entry which is preliminary data.</text>
</comment>
<dbReference type="GO" id="GO:0022857">
    <property type="term" value="F:transmembrane transporter activity"/>
    <property type="evidence" value="ECO:0007669"/>
    <property type="project" value="TreeGrafter"/>
</dbReference>
<keyword evidence="11" id="KW-1185">Reference proteome</keyword>
<comment type="subcellular location">
    <subcellularLocation>
        <location evidence="1">Cell membrane</location>
        <topology evidence="1">Multi-pass membrane protein</topology>
    </subcellularLocation>
</comment>
<keyword evidence="4 7" id="KW-1133">Transmembrane helix</keyword>
<dbReference type="InterPro" id="IPR050250">
    <property type="entry name" value="Macrolide_Exporter_MacB"/>
</dbReference>
<keyword evidence="3 7" id="KW-0812">Transmembrane</keyword>
<dbReference type="STRING" id="1543381.LF63_0103875"/>
<evidence type="ECO:0000256" key="2">
    <source>
        <dbReference type="ARBA" id="ARBA00022475"/>
    </source>
</evidence>
<dbReference type="Proteomes" id="UP000029708">
    <property type="component" value="Unassembled WGS sequence"/>
</dbReference>
<gene>
    <name evidence="10" type="ORF">LF63_0103875</name>
</gene>
<dbReference type="HOGENOM" id="CLU_056182_0_0_6"/>
<evidence type="ECO:0000256" key="4">
    <source>
        <dbReference type="ARBA" id="ARBA00022989"/>
    </source>
</evidence>
<proteinExistence type="inferred from homology"/>
<evidence type="ECO:0000259" key="9">
    <source>
        <dbReference type="Pfam" id="PF12704"/>
    </source>
</evidence>
<feature type="transmembrane region" description="Helical" evidence="7">
    <location>
        <begin position="388"/>
        <end position="407"/>
    </location>
</feature>
<dbReference type="InterPro" id="IPR025857">
    <property type="entry name" value="MacB_PCD"/>
</dbReference>
<evidence type="ECO:0000256" key="5">
    <source>
        <dbReference type="ARBA" id="ARBA00023136"/>
    </source>
</evidence>
<dbReference type="EMBL" id="JROI01000008">
    <property type="protein sequence ID" value="KGI78598.1"/>
    <property type="molecule type" value="Genomic_DNA"/>
</dbReference>
<dbReference type="PANTHER" id="PTHR30572">
    <property type="entry name" value="MEMBRANE COMPONENT OF TRANSPORTER-RELATED"/>
    <property type="match status" value="1"/>
</dbReference>
<dbReference type="InterPro" id="IPR003838">
    <property type="entry name" value="ABC3_permease_C"/>
</dbReference>
<evidence type="ECO:0000256" key="3">
    <source>
        <dbReference type="ARBA" id="ARBA00022692"/>
    </source>
</evidence>
<evidence type="ECO:0000259" key="8">
    <source>
        <dbReference type="Pfam" id="PF02687"/>
    </source>
</evidence>
<keyword evidence="5 7" id="KW-0472">Membrane</keyword>
<feature type="transmembrane region" description="Helical" evidence="7">
    <location>
        <begin position="20"/>
        <end position="41"/>
    </location>
</feature>
<evidence type="ECO:0000313" key="11">
    <source>
        <dbReference type="Proteomes" id="UP000029708"/>
    </source>
</evidence>
<dbReference type="AlphaFoldDB" id="A0A099CXA4"/>
<sequence length="424" mass="45720">MTMQLQPILASLKHHKLTALLLMLQVAFTCAIITNAVFLIAQRIQRVTTLSGLDENTLSLVNVDDLDAGANPLALHKADLAMLRRLDGVKSAALISNVPFSHSEHGSGGCTSLAAAQAAMKANSLKVPGCAGADVYVGTPGTFRTLGLKLVAGREFEAGDYVPGKPPGQAETVSAMIVTRDYARRLYPEHPDHVVGRDVYFGGGLMSGQPTRIVGVVAHLHKANVSDDGSDEQSALLPVEPNEGRALFALRSEPSQRSKVMEEAVATLNKNKPNRQISTDDAQTYTRMREDYFRGDTTMIRLLLASALGLLFVTALGIAGLASFWVQQRTRTIGIRRAIGASRGNILHYFQTENFLIVGAGAMLGMLLAIALNLWLMRHYELPRLPWFYLPVGALALCLLGQLAVLAPARRAARVPPVVATRSV</sequence>
<dbReference type="GO" id="GO:0005886">
    <property type="term" value="C:plasma membrane"/>
    <property type="evidence" value="ECO:0007669"/>
    <property type="project" value="UniProtKB-SubCell"/>
</dbReference>
<feature type="domain" description="MacB-like periplasmic core" evidence="9">
    <location>
        <begin position="61"/>
        <end position="240"/>
    </location>
</feature>
<evidence type="ECO:0000256" key="7">
    <source>
        <dbReference type="SAM" id="Phobius"/>
    </source>
</evidence>
<evidence type="ECO:0000256" key="1">
    <source>
        <dbReference type="ARBA" id="ARBA00004651"/>
    </source>
</evidence>
<name>A0A099CXA4_9GAMM</name>
<accession>A0A099CXA4</accession>
<keyword evidence="2" id="KW-1003">Cell membrane</keyword>
<dbReference type="OrthoDB" id="9770036at2"/>
<feature type="transmembrane region" description="Helical" evidence="7">
    <location>
        <begin position="302"/>
        <end position="326"/>
    </location>
</feature>
<dbReference type="Pfam" id="PF12704">
    <property type="entry name" value="MacB_PCD"/>
    <property type="match status" value="1"/>
</dbReference>
<evidence type="ECO:0000313" key="10">
    <source>
        <dbReference type="EMBL" id="KGI78598.1"/>
    </source>
</evidence>
<dbReference type="Pfam" id="PF02687">
    <property type="entry name" value="FtsX"/>
    <property type="match status" value="1"/>
</dbReference>
<evidence type="ECO:0000256" key="6">
    <source>
        <dbReference type="ARBA" id="ARBA00038076"/>
    </source>
</evidence>
<organism evidence="10 11">
    <name type="scientific">Oleiagrimonas soli</name>
    <dbReference type="NCBI Taxonomy" id="1543381"/>
    <lineage>
        <taxon>Bacteria</taxon>
        <taxon>Pseudomonadati</taxon>
        <taxon>Pseudomonadota</taxon>
        <taxon>Gammaproteobacteria</taxon>
        <taxon>Lysobacterales</taxon>
        <taxon>Rhodanobacteraceae</taxon>
        <taxon>Oleiagrimonas</taxon>
    </lineage>
</organism>